<evidence type="ECO:0000256" key="1">
    <source>
        <dbReference type="ARBA" id="ARBA00008857"/>
    </source>
</evidence>
<organism evidence="5 6">
    <name type="scientific">Lacrimispora algidixylanolytica</name>
    <dbReference type="NCBI Taxonomy" id="94868"/>
    <lineage>
        <taxon>Bacteria</taxon>
        <taxon>Bacillati</taxon>
        <taxon>Bacillota</taxon>
        <taxon>Clostridia</taxon>
        <taxon>Lachnospirales</taxon>
        <taxon>Lachnospiraceae</taxon>
        <taxon>Lacrimispora</taxon>
    </lineage>
</organism>
<dbReference type="InterPro" id="IPR011010">
    <property type="entry name" value="DNA_brk_join_enz"/>
</dbReference>
<dbReference type="AlphaFoldDB" id="A0A419TCX8"/>
<proteinExistence type="inferred from homology"/>
<dbReference type="Proteomes" id="UP000284277">
    <property type="component" value="Unassembled WGS sequence"/>
</dbReference>
<evidence type="ECO:0000313" key="6">
    <source>
        <dbReference type="Proteomes" id="UP000284277"/>
    </source>
</evidence>
<dbReference type="PROSITE" id="PS51898">
    <property type="entry name" value="TYR_RECOMBINASE"/>
    <property type="match status" value="1"/>
</dbReference>
<gene>
    <name evidence="5" type="ORF">BET01_02885</name>
</gene>
<protein>
    <recommendedName>
        <fullName evidence="4">Tyr recombinase domain-containing protein</fullName>
    </recommendedName>
</protein>
<dbReference type="EMBL" id="MCIA01000001">
    <property type="protein sequence ID" value="RKD35305.1"/>
    <property type="molecule type" value="Genomic_DNA"/>
</dbReference>
<dbReference type="InterPro" id="IPR013762">
    <property type="entry name" value="Integrase-like_cat_sf"/>
</dbReference>
<comment type="similarity">
    <text evidence="1">Belongs to the 'phage' integrase family.</text>
</comment>
<dbReference type="InterPro" id="IPR002104">
    <property type="entry name" value="Integrase_catalytic"/>
</dbReference>
<dbReference type="Pfam" id="PF00589">
    <property type="entry name" value="Phage_integrase"/>
    <property type="match status" value="1"/>
</dbReference>
<reference evidence="5 6" key="1">
    <citation type="submission" date="2016-08" db="EMBL/GenBank/DDBJ databases">
        <title>A new outlook on sporulation: Clostridium algidixylanolyticum.</title>
        <authorList>
            <person name="Poppleton D.I."/>
            <person name="Gribaldo S."/>
        </authorList>
    </citation>
    <scope>NUCLEOTIDE SEQUENCE [LARGE SCALE GENOMIC DNA]</scope>
    <source>
        <strain evidence="5 6">SPL73</strain>
    </source>
</reference>
<evidence type="ECO:0000256" key="3">
    <source>
        <dbReference type="ARBA" id="ARBA00023172"/>
    </source>
</evidence>
<keyword evidence="3" id="KW-0233">DNA recombination</keyword>
<dbReference type="RefSeq" id="WP_120195242.1">
    <property type="nucleotide sequence ID" value="NZ_MCIA01000001.1"/>
</dbReference>
<comment type="caution">
    <text evidence="5">The sequence shown here is derived from an EMBL/GenBank/DDBJ whole genome shotgun (WGS) entry which is preliminary data.</text>
</comment>
<dbReference type="PANTHER" id="PTHR30349:SF41">
    <property type="entry name" value="INTEGRASE_RECOMBINASE PROTEIN MJ0367-RELATED"/>
    <property type="match status" value="1"/>
</dbReference>
<dbReference type="GO" id="GO:0015074">
    <property type="term" value="P:DNA integration"/>
    <property type="evidence" value="ECO:0007669"/>
    <property type="project" value="InterPro"/>
</dbReference>
<dbReference type="InterPro" id="IPR050090">
    <property type="entry name" value="Tyrosine_recombinase_XerCD"/>
</dbReference>
<evidence type="ECO:0000259" key="4">
    <source>
        <dbReference type="PROSITE" id="PS51898"/>
    </source>
</evidence>
<evidence type="ECO:0000313" key="5">
    <source>
        <dbReference type="EMBL" id="RKD35305.1"/>
    </source>
</evidence>
<dbReference type="SUPFAM" id="SSF56349">
    <property type="entry name" value="DNA breaking-rejoining enzymes"/>
    <property type="match status" value="1"/>
</dbReference>
<dbReference type="OrthoDB" id="283809at2"/>
<dbReference type="GO" id="GO:0006310">
    <property type="term" value="P:DNA recombination"/>
    <property type="evidence" value="ECO:0007669"/>
    <property type="project" value="UniProtKB-KW"/>
</dbReference>
<keyword evidence="6" id="KW-1185">Reference proteome</keyword>
<dbReference type="GO" id="GO:0003677">
    <property type="term" value="F:DNA binding"/>
    <property type="evidence" value="ECO:0007669"/>
    <property type="project" value="UniProtKB-KW"/>
</dbReference>
<evidence type="ECO:0000256" key="2">
    <source>
        <dbReference type="ARBA" id="ARBA00023125"/>
    </source>
</evidence>
<feature type="domain" description="Tyr recombinase" evidence="4">
    <location>
        <begin position="1"/>
        <end position="178"/>
    </location>
</feature>
<sequence length="188" mass="22197">MYIHEVQALDQVFLNSTEMGLRNLCIIHLMLDGGLRSEEVIGLKVKDICFDKDYILIEDSKNHKSRIVPLAWNLRIYIRSYLDYRDARPMNALILKTNGSDAINYNVLKQLFFRIRKWTGVERLHPHLLRHTFAVSYLVGGGNLEFLRDMLGHSDYTTTRDYVKMANQYRMMDADVYKLDDIFFRQIK</sequence>
<keyword evidence="2" id="KW-0238">DNA-binding</keyword>
<accession>A0A419TCX8</accession>
<dbReference type="CDD" id="cd00397">
    <property type="entry name" value="DNA_BRE_C"/>
    <property type="match status" value="1"/>
</dbReference>
<dbReference type="PANTHER" id="PTHR30349">
    <property type="entry name" value="PHAGE INTEGRASE-RELATED"/>
    <property type="match status" value="1"/>
</dbReference>
<name>A0A419TCX8_9FIRM</name>
<dbReference type="Gene3D" id="1.10.443.10">
    <property type="entry name" value="Intergrase catalytic core"/>
    <property type="match status" value="1"/>
</dbReference>